<dbReference type="Pfam" id="PF09084">
    <property type="entry name" value="NMT1"/>
    <property type="match status" value="1"/>
</dbReference>
<dbReference type="AlphaFoldDB" id="A0A0X2NQF8"/>
<dbReference type="Gene3D" id="3.40.190.10">
    <property type="entry name" value="Periplasmic binding protein-like II"/>
    <property type="match status" value="2"/>
</dbReference>
<dbReference type="RefSeq" id="WP_073884552.1">
    <property type="nucleotide sequence ID" value="NZ_FAUH01000017.1"/>
</dbReference>
<reference evidence="4" key="1">
    <citation type="submission" date="2015-11" db="EMBL/GenBank/DDBJ databases">
        <authorList>
            <person name="Dugat-Bony E."/>
        </authorList>
    </citation>
    <scope>NUCLEOTIDE SEQUENCE [LARGE SCALE GENOMIC DNA]</scope>
    <source>
        <strain evidence="4">Mu292</strain>
    </source>
</reference>
<name>A0A0X2NQF8_9CORY</name>
<keyword evidence="1" id="KW-0732">Signal</keyword>
<dbReference type="EMBL" id="FAUH01000017">
    <property type="protein sequence ID" value="CUU66990.1"/>
    <property type="molecule type" value="Genomic_DNA"/>
</dbReference>
<dbReference type="PANTHER" id="PTHR31528:SF3">
    <property type="entry name" value="THIAMINE BIOSYNTHESIS PROTEIN HI_0357-RELATED"/>
    <property type="match status" value="1"/>
</dbReference>
<evidence type="ECO:0000313" key="3">
    <source>
        <dbReference type="EMBL" id="CUU66990.1"/>
    </source>
</evidence>
<dbReference type="OrthoDB" id="3595952at2"/>
<sequence>MKYTVRTLAAATLAAGTAVSLAACGGDDSTSAASSYDGEIGATDLSAVCPSTVTVQTDWFPEAEHGPLYDLLDPAGDGKDALDINADNKVVSGPLFDGDNGFTGVDLEIRSGGPAIGNQTVTSQMYQDQDIMLGYVDTDESLQQSDSMPTVGVMATMEKSPQMIMWDPETYPDVKEIKDLKEKDATVLVFPDRPYVRYLTGAGILDESQIDESFDGAPANFVAAGGAKAQQGFSSAEPYNYENTIDGWKKPVDYQLVHDAGFPTYKSTLAVRSDAKDDNADCLKELIPVLQRGTKSYMENPDAANDLIVQAVSDFNAGWIYDADNAVYGHETMRDEGLVANGSDGTLGSFDADRLQEVTDIVTPIFAEQNTPVKDGIAMDEIATNEFLDPEVSL</sequence>
<keyword evidence="4" id="KW-1185">Reference proteome</keyword>
<organism evidence="3 4">
    <name type="scientific">Corynebacterium variabile</name>
    <dbReference type="NCBI Taxonomy" id="1727"/>
    <lineage>
        <taxon>Bacteria</taxon>
        <taxon>Bacillati</taxon>
        <taxon>Actinomycetota</taxon>
        <taxon>Actinomycetes</taxon>
        <taxon>Mycobacteriales</taxon>
        <taxon>Corynebacteriaceae</taxon>
        <taxon>Corynebacterium</taxon>
    </lineage>
</organism>
<dbReference type="InterPro" id="IPR015168">
    <property type="entry name" value="SsuA/THI5"/>
</dbReference>
<gene>
    <name evidence="3" type="ORF">CVAR292_02343</name>
</gene>
<evidence type="ECO:0000313" key="4">
    <source>
        <dbReference type="Proteomes" id="UP000182498"/>
    </source>
</evidence>
<feature type="chain" id="PRO_5007036649" evidence="1">
    <location>
        <begin position="23"/>
        <end position="394"/>
    </location>
</feature>
<dbReference type="GO" id="GO:0009228">
    <property type="term" value="P:thiamine biosynthetic process"/>
    <property type="evidence" value="ECO:0007669"/>
    <property type="project" value="InterPro"/>
</dbReference>
<dbReference type="PROSITE" id="PS51257">
    <property type="entry name" value="PROKAR_LIPOPROTEIN"/>
    <property type="match status" value="1"/>
</dbReference>
<feature type="domain" description="SsuA/THI5-like" evidence="2">
    <location>
        <begin position="104"/>
        <end position="304"/>
    </location>
</feature>
<dbReference type="PANTHER" id="PTHR31528">
    <property type="entry name" value="4-AMINO-5-HYDROXYMETHYL-2-METHYLPYRIMIDINE PHOSPHATE SYNTHASE THI11-RELATED"/>
    <property type="match status" value="1"/>
</dbReference>
<dbReference type="InterPro" id="IPR027939">
    <property type="entry name" value="NMT1/THI5"/>
</dbReference>
<evidence type="ECO:0000259" key="2">
    <source>
        <dbReference type="Pfam" id="PF09084"/>
    </source>
</evidence>
<accession>A0A0X2NQF8</accession>
<protein>
    <submittedName>
        <fullName evidence="3">ABC-type nitrate/sulfonate/bicarbonate transport systems, periplasmic components</fullName>
    </submittedName>
</protein>
<evidence type="ECO:0000256" key="1">
    <source>
        <dbReference type="SAM" id="SignalP"/>
    </source>
</evidence>
<feature type="signal peptide" evidence="1">
    <location>
        <begin position="1"/>
        <end position="22"/>
    </location>
</feature>
<proteinExistence type="predicted"/>
<dbReference type="Proteomes" id="UP000182498">
    <property type="component" value="Unassembled WGS sequence"/>
</dbReference>